<protein>
    <submittedName>
        <fullName evidence="1">Uncharacterized protein</fullName>
    </submittedName>
</protein>
<dbReference type="Pfam" id="PF00202">
    <property type="entry name" value="Aminotran_3"/>
    <property type="match status" value="1"/>
</dbReference>
<dbReference type="SUPFAM" id="SSF53383">
    <property type="entry name" value="PLP-dependent transferases"/>
    <property type="match status" value="1"/>
</dbReference>
<dbReference type="InterPro" id="IPR005814">
    <property type="entry name" value="Aminotrans_3"/>
</dbReference>
<proteinExistence type="predicted"/>
<dbReference type="EMBL" id="AP027734">
    <property type="protein sequence ID" value="BDZ54288.1"/>
    <property type="molecule type" value="Genomic_DNA"/>
</dbReference>
<evidence type="ECO:0000313" key="1">
    <source>
        <dbReference type="EMBL" id="BDZ54288.1"/>
    </source>
</evidence>
<dbReference type="InterPro" id="IPR015424">
    <property type="entry name" value="PyrdxlP-dep_Trfase"/>
</dbReference>
<keyword evidence="2" id="KW-1185">Reference proteome</keyword>
<name>A0ABM8H0J7_9MICO</name>
<dbReference type="InterPro" id="IPR015422">
    <property type="entry name" value="PyrdxlP-dep_Trfase_small"/>
</dbReference>
<reference evidence="2" key="1">
    <citation type="journal article" date="2019" name="Int. J. Syst. Evol. Microbiol.">
        <title>The Global Catalogue of Microorganisms (GCM) 10K type strain sequencing project: providing services to taxonomists for standard genome sequencing and annotation.</title>
        <authorList>
            <consortium name="The Broad Institute Genomics Platform"/>
            <consortium name="The Broad Institute Genome Sequencing Center for Infectious Disease"/>
            <person name="Wu L."/>
            <person name="Ma J."/>
        </authorList>
    </citation>
    <scope>NUCLEOTIDE SEQUENCE [LARGE SCALE GENOMIC DNA]</scope>
    <source>
        <strain evidence="2">NBRC 109019</strain>
    </source>
</reference>
<dbReference type="Gene3D" id="3.90.1150.10">
    <property type="entry name" value="Aspartate Aminotransferase, domain 1"/>
    <property type="match status" value="1"/>
</dbReference>
<evidence type="ECO:0000313" key="2">
    <source>
        <dbReference type="Proteomes" id="UP001321477"/>
    </source>
</evidence>
<sequence>MVAVELVDPATGAPDAALTSKVAAYAHANGVLVLTCGTYGNVIRFLPPLTIGDDLLVEGLEVVAEGLRNA</sequence>
<gene>
    <name evidence="1" type="ORF">GCM10025870_13610</name>
</gene>
<dbReference type="Proteomes" id="UP001321477">
    <property type="component" value="Chromosome"/>
</dbReference>
<organism evidence="1 2">
    <name type="scientific">Agromyces marinus</name>
    <dbReference type="NCBI Taxonomy" id="1389020"/>
    <lineage>
        <taxon>Bacteria</taxon>
        <taxon>Bacillati</taxon>
        <taxon>Actinomycetota</taxon>
        <taxon>Actinomycetes</taxon>
        <taxon>Micrococcales</taxon>
        <taxon>Microbacteriaceae</taxon>
        <taxon>Agromyces</taxon>
    </lineage>
</organism>
<accession>A0ABM8H0J7</accession>